<proteinExistence type="predicted"/>
<organism evidence="1 2">
    <name type="scientific">Mesorhizobium plurifarium</name>
    <dbReference type="NCBI Taxonomy" id="69974"/>
    <lineage>
        <taxon>Bacteria</taxon>
        <taxon>Pseudomonadati</taxon>
        <taxon>Pseudomonadota</taxon>
        <taxon>Alphaproteobacteria</taxon>
        <taxon>Hyphomicrobiales</taxon>
        <taxon>Phyllobacteriaceae</taxon>
        <taxon>Mesorhizobium</taxon>
    </lineage>
</organism>
<reference evidence="1 2" key="1">
    <citation type="submission" date="2014-08" db="EMBL/GenBank/DDBJ databases">
        <authorList>
            <person name="Moulin Lionel"/>
        </authorList>
    </citation>
    <scope>NUCLEOTIDE SEQUENCE [LARGE SCALE GENOMIC DNA]</scope>
</reference>
<accession>A0A090FZD3</accession>
<protein>
    <submittedName>
        <fullName evidence="1">Uncharacterized protein</fullName>
    </submittedName>
</protein>
<name>A0A090FZD3_MESPL</name>
<evidence type="ECO:0000313" key="2">
    <source>
        <dbReference type="Proteomes" id="UP000046122"/>
    </source>
</evidence>
<sequence>MRVAETEGQFNDATARKVYRNDSVSILGKNFDQGTADSTCCARNDDNASCLHVEDFSRAPLSDFSQSILSGKDARSASWRWPVADPERRRSDAAAVQLPIW</sequence>
<gene>
    <name evidence="1" type="ORF">MPL3365_170258</name>
</gene>
<dbReference type="Proteomes" id="UP000046122">
    <property type="component" value="Unassembled WGS sequence"/>
</dbReference>
<evidence type="ECO:0000313" key="1">
    <source>
        <dbReference type="EMBL" id="CDX53104.1"/>
    </source>
</evidence>
<dbReference type="AlphaFoldDB" id="A0A090FZD3"/>
<dbReference type="EMBL" id="CCNE01000009">
    <property type="protein sequence ID" value="CDX53104.1"/>
    <property type="molecule type" value="Genomic_DNA"/>
</dbReference>